<evidence type="ECO:0000256" key="8">
    <source>
        <dbReference type="ARBA" id="ARBA00023531"/>
    </source>
</evidence>
<evidence type="ECO:0000256" key="10">
    <source>
        <dbReference type="PIRSR" id="PIRSR001362-1"/>
    </source>
</evidence>
<comment type="catalytic activity">
    <reaction evidence="1">
        <text>(2S,3R)-3-hydroxybutane-1,2,3-tricarboxylate = pyruvate + succinate</text>
        <dbReference type="Rhea" id="RHEA:16809"/>
        <dbReference type="ChEBI" id="CHEBI:15361"/>
        <dbReference type="ChEBI" id="CHEBI:30031"/>
        <dbReference type="ChEBI" id="CHEBI:57429"/>
        <dbReference type="EC" id="4.1.3.30"/>
    </reaction>
</comment>
<dbReference type="PROSITE" id="PS00161">
    <property type="entry name" value="ISOCITRATE_LYASE"/>
    <property type="match status" value="1"/>
</dbReference>
<feature type="binding site" evidence="11">
    <location>
        <begin position="98"/>
        <end position="100"/>
    </location>
    <ligand>
        <name>substrate</name>
    </ligand>
</feature>
<evidence type="ECO:0000256" key="9">
    <source>
        <dbReference type="PIRNR" id="PIRNR001362"/>
    </source>
</evidence>
<feature type="binding site" evidence="12">
    <location>
        <position position="169"/>
    </location>
    <ligand>
        <name>Mg(2+)</name>
        <dbReference type="ChEBI" id="CHEBI:18420"/>
    </ligand>
</feature>
<organism evidence="13 14">
    <name type="scientific">Tilletiopsis washingtonensis</name>
    <dbReference type="NCBI Taxonomy" id="58919"/>
    <lineage>
        <taxon>Eukaryota</taxon>
        <taxon>Fungi</taxon>
        <taxon>Dikarya</taxon>
        <taxon>Basidiomycota</taxon>
        <taxon>Ustilaginomycotina</taxon>
        <taxon>Exobasidiomycetes</taxon>
        <taxon>Entylomatales</taxon>
        <taxon>Entylomatales incertae sedis</taxon>
        <taxon>Tilletiopsis</taxon>
    </lineage>
</organism>
<evidence type="ECO:0000313" key="14">
    <source>
        <dbReference type="Proteomes" id="UP000245946"/>
    </source>
</evidence>
<dbReference type="PANTHER" id="PTHR21631:SF3">
    <property type="entry name" value="BIFUNCTIONAL GLYOXYLATE CYCLE PROTEIN"/>
    <property type="match status" value="1"/>
</dbReference>
<accession>A0A316Z0Z7</accession>
<keyword evidence="6" id="KW-0816">Tricarboxylic acid cycle</keyword>
<feature type="binding site" evidence="11">
    <location>
        <position position="460"/>
    </location>
    <ligand>
        <name>substrate</name>
    </ligand>
</feature>
<dbReference type="NCBIfam" id="TIGR01346">
    <property type="entry name" value="isocit_lyase"/>
    <property type="match status" value="1"/>
</dbReference>
<evidence type="ECO:0000256" key="7">
    <source>
        <dbReference type="ARBA" id="ARBA00023239"/>
    </source>
</evidence>
<dbReference type="SUPFAM" id="SSF51621">
    <property type="entry name" value="Phosphoenolpyruvate/pyruvate domain"/>
    <property type="match status" value="1"/>
</dbReference>
<dbReference type="InterPro" id="IPR040442">
    <property type="entry name" value="Pyrv_kinase-like_dom_sf"/>
</dbReference>
<dbReference type="InterPro" id="IPR018523">
    <property type="entry name" value="Isocitrate_lyase_ph_CS"/>
</dbReference>
<evidence type="ECO:0000256" key="2">
    <source>
        <dbReference type="ARBA" id="ARBA00004793"/>
    </source>
</evidence>
<evidence type="ECO:0000256" key="4">
    <source>
        <dbReference type="ARBA" id="ARBA00017446"/>
    </source>
</evidence>
<dbReference type="GO" id="GO:0006099">
    <property type="term" value="P:tricarboxylic acid cycle"/>
    <property type="evidence" value="ECO:0007669"/>
    <property type="project" value="UniProtKB-KW"/>
</dbReference>
<dbReference type="Pfam" id="PF00463">
    <property type="entry name" value="ICL"/>
    <property type="match status" value="1"/>
</dbReference>
<comment type="pathway">
    <text evidence="2">Carbohydrate metabolism; glyoxylate cycle; (S)-malate from isocitrate: step 1/2.</text>
</comment>
<keyword evidence="14" id="KW-1185">Reference proteome</keyword>
<comment type="catalytic activity">
    <reaction evidence="8">
        <text>D-threo-isocitrate = glyoxylate + succinate</text>
        <dbReference type="Rhea" id="RHEA:13245"/>
        <dbReference type="ChEBI" id="CHEBI:15562"/>
        <dbReference type="ChEBI" id="CHEBI:30031"/>
        <dbReference type="ChEBI" id="CHEBI:36655"/>
        <dbReference type="EC" id="4.1.3.1"/>
    </reaction>
</comment>
<dbReference type="GO" id="GO:0046421">
    <property type="term" value="F:methylisocitrate lyase activity"/>
    <property type="evidence" value="ECO:0007669"/>
    <property type="project" value="UniProtKB-EC"/>
</dbReference>
<dbReference type="GO" id="GO:0004451">
    <property type="term" value="F:isocitrate lyase activity"/>
    <property type="evidence" value="ECO:0007669"/>
    <property type="project" value="UniProtKB-EC"/>
</dbReference>
<dbReference type="Gene3D" id="3.20.20.60">
    <property type="entry name" value="Phosphoenolpyruvate-binding domains"/>
    <property type="match status" value="1"/>
</dbReference>
<name>A0A316Z0Z7_9BASI</name>
<keyword evidence="12" id="KW-0460">Magnesium</keyword>
<feature type="active site" description="Proton acceptor" evidence="10">
    <location>
        <position position="207"/>
    </location>
</feature>
<dbReference type="STRING" id="58919.A0A316Z0Z7"/>
<dbReference type="FunFam" id="1.10.10.850:FF:000001">
    <property type="entry name" value="Isocitrate lyase"/>
    <property type="match status" value="1"/>
</dbReference>
<dbReference type="InterPro" id="IPR039556">
    <property type="entry name" value="ICL/PEPM"/>
</dbReference>
<evidence type="ECO:0000256" key="6">
    <source>
        <dbReference type="ARBA" id="ARBA00022532"/>
    </source>
</evidence>
<dbReference type="GO" id="GO:0046872">
    <property type="term" value="F:metal ion binding"/>
    <property type="evidence" value="ECO:0007669"/>
    <property type="project" value="UniProtKB-KW"/>
</dbReference>
<keyword evidence="7 9" id="KW-0456">Lyase</keyword>
<gene>
    <name evidence="13" type="ORF">FA09DRAFT_347088</name>
</gene>
<comment type="cofactor">
    <cofactor evidence="12">
        <name>Mg(2+)</name>
        <dbReference type="ChEBI" id="CHEBI:18420"/>
    </cofactor>
    <text evidence="12">Can also use Mn(2+) ion.</text>
</comment>
<feature type="binding site" evidence="11">
    <location>
        <position position="244"/>
    </location>
    <ligand>
        <name>substrate</name>
    </ligand>
</feature>
<dbReference type="InterPro" id="IPR015813">
    <property type="entry name" value="Pyrv/PenolPyrv_kinase-like_dom"/>
</dbReference>
<comment type="similarity">
    <text evidence="3 9">Belongs to the isocitrate lyase/PEP mutase superfamily. Isocitrate lyase family.</text>
</comment>
<dbReference type="RefSeq" id="XP_025595719.1">
    <property type="nucleotide sequence ID" value="XM_025744792.1"/>
</dbReference>
<dbReference type="PIRSF" id="PIRSF001362">
    <property type="entry name" value="Isocit_lyase"/>
    <property type="match status" value="1"/>
</dbReference>
<evidence type="ECO:0000256" key="5">
    <source>
        <dbReference type="ARBA" id="ARBA00022435"/>
    </source>
</evidence>
<dbReference type="InterPro" id="IPR006254">
    <property type="entry name" value="Isocitrate_lyase"/>
</dbReference>
<dbReference type="Proteomes" id="UP000245946">
    <property type="component" value="Unassembled WGS sequence"/>
</dbReference>
<feature type="binding site" evidence="11">
    <location>
        <begin position="425"/>
        <end position="429"/>
    </location>
    <ligand>
        <name>substrate</name>
    </ligand>
</feature>
<evidence type="ECO:0000256" key="3">
    <source>
        <dbReference type="ARBA" id="ARBA00005704"/>
    </source>
</evidence>
<keyword evidence="12" id="KW-0479">Metal-binding</keyword>
<dbReference type="GO" id="GO:0006097">
    <property type="term" value="P:glyoxylate cycle"/>
    <property type="evidence" value="ECO:0007669"/>
    <property type="project" value="UniProtKB-KW"/>
</dbReference>
<sequence length="540" mass="59332">MGFNADTEAKTFEAEVEAVKQWWKSPRFARTKRPYTAEQVVSKRGTLPIAYPSNEQGKKLWKLLEAHAAAGTPSHTYGALDPVQITQMAKYLETVYVSGWQSSSTASSTNEPGPDLADYPYNTVPLKVEHLFMAQLFHDRKQREARTGMAPAQRAKTPYIDYLRPIVADADTGHGGLTAVMKLTKLFVEKGAAGIHIEDQAPGTKKCGHMAGKVLVPISEHINRLIAIRLQYDIMGVENLVVARTDSEAATLLTTNVDERDHAFILGTTNSSLQPLVDVMNAAEAEGKSGDALQAVEDAWTKAANLKLFTTAVAEELRNRGGAQAAKADAFLAEAANKSNKAARQIATKYGIDGSTFFWDWDGPRTREGYYQYQGGTQCAVNRAIAFAPHTDLIWMETKSPILAQAKEFAEGVRAAVPGQWLAYNLSPSFNWDAAKLSTEAMKSYVWDLGKLGFVWQFITLAGLHSNAYISDQFARGFSTEGMKAYVELVQRKEREIGCDVLTHQKWSGAEYVDNLLKTVTGGVTSTAAMKGSTEDQFKH</sequence>
<evidence type="ECO:0000256" key="11">
    <source>
        <dbReference type="PIRSR" id="PIRSR001362-2"/>
    </source>
</evidence>
<dbReference type="PANTHER" id="PTHR21631">
    <property type="entry name" value="ISOCITRATE LYASE/MALATE SYNTHASE"/>
    <property type="match status" value="1"/>
</dbReference>
<evidence type="ECO:0000256" key="12">
    <source>
        <dbReference type="PIRSR" id="PIRSR001362-3"/>
    </source>
</evidence>
<dbReference type="AlphaFoldDB" id="A0A316Z0Z7"/>
<dbReference type="CDD" id="cd00377">
    <property type="entry name" value="ICL_PEPM"/>
    <property type="match status" value="1"/>
</dbReference>
<dbReference type="Gene3D" id="1.10.10.850">
    <property type="match status" value="1"/>
</dbReference>
<reference evidence="13 14" key="1">
    <citation type="journal article" date="2018" name="Mol. Biol. Evol.">
        <title>Broad Genomic Sampling Reveals a Smut Pathogenic Ancestry of the Fungal Clade Ustilaginomycotina.</title>
        <authorList>
            <person name="Kijpornyongpan T."/>
            <person name="Mondo S.J."/>
            <person name="Barry K."/>
            <person name="Sandor L."/>
            <person name="Lee J."/>
            <person name="Lipzen A."/>
            <person name="Pangilinan J."/>
            <person name="LaButti K."/>
            <person name="Hainaut M."/>
            <person name="Henrissat B."/>
            <person name="Grigoriev I.V."/>
            <person name="Spatafora J.W."/>
            <person name="Aime M.C."/>
        </authorList>
    </citation>
    <scope>NUCLEOTIDE SEQUENCE [LARGE SCALE GENOMIC DNA]</scope>
    <source>
        <strain evidence="13 14">MCA 4186</strain>
    </source>
</reference>
<proteinExistence type="inferred from homology"/>
<dbReference type="GeneID" id="37272336"/>
<protein>
    <recommendedName>
        <fullName evidence="4 9">Isocitrate lyase</fullName>
    </recommendedName>
</protein>
<dbReference type="OrthoDB" id="4078635at2759"/>
<dbReference type="EMBL" id="KZ819304">
    <property type="protein sequence ID" value="PWN95440.1"/>
    <property type="molecule type" value="Genomic_DNA"/>
</dbReference>
<keyword evidence="5" id="KW-0329">Glyoxylate bypass</keyword>
<evidence type="ECO:0000313" key="13">
    <source>
        <dbReference type="EMBL" id="PWN95440.1"/>
    </source>
</evidence>
<evidence type="ECO:0000256" key="1">
    <source>
        <dbReference type="ARBA" id="ARBA00001050"/>
    </source>
</evidence>
<feature type="binding site" evidence="11">
    <location>
        <begin position="208"/>
        <end position="209"/>
    </location>
    <ligand>
        <name>substrate</name>
    </ligand>
</feature>